<dbReference type="OrthoDB" id="68575at2759"/>
<comment type="caution">
    <text evidence="1">The sequence shown here is derived from an EMBL/GenBank/DDBJ whole genome shotgun (WGS) entry which is preliminary data.</text>
</comment>
<dbReference type="GO" id="GO:0005829">
    <property type="term" value="C:cytosol"/>
    <property type="evidence" value="ECO:0007669"/>
    <property type="project" value="TreeGrafter"/>
</dbReference>
<evidence type="ECO:0000313" key="2">
    <source>
        <dbReference type="Proteomes" id="UP000023152"/>
    </source>
</evidence>
<dbReference type="AlphaFoldDB" id="X6M9B5"/>
<dbReference type="Gene3D" id="3.40.50.360">
    <property type="match status" value="1"/>
</dbReference>
<name>X6M9B5_RETFI</name>
<dbReference type="SUPFAM" id="SSF52218">
    <property type="entry name" value="Flavoproteins"/>
    <property type="match status" value="1"/>
</dbReference>
<evidence type="ECO:0000313" key="1">
    <source>
        <dbReference type="EMBL" id="ETO10072.1"/>
    </source>
</evidence>
<dbReference type="GO" id="GO:0010181">
    <property type="term" value="F:FMN binding"/>
    <property type="evidence" value="ECO:0007669"/>
    <property type="project" value="TreeGrafter"/>
</dbReference>
<evidence type="ECO:0008006" key="3">
    <source>
        <dbReference type="Google" id="ProtNLM"/>
    </source>
</evidence>
<reference evidence="1 2" key="1">
    <citation type="journal article" date="2013" name="Curr. Biol.">
        <title>The Genome of the Foraminiferan Reticulomyxa filosa.</title>
        <authorList>
            <person name="Glockner G."/>
            <person name="Hulsmann N."/>
            <person name="Schleicher M."/>
            <person name="Noegel A.A."/>
            <person name="Eichinger L."/>
            <person name="Gallinger C."/>
            <person name="Pawlowski J."/>
            <person name="Sierra R."/>
            <person name="Euteneuer U."/>
            <person name="Pillet L."/>
            <person name="Moustafa A."/>
            <person name="Platzer M."/>
            <person name="Groth M."/>
            <person name="Szafranski K."/>
            <person name="Schliwa M."/>
        </authorList>
    </citation>
    <scope>NUCLEOTIDE SEQUENCE [LARGE SCALE GENOMIC DNA]</scope>
</reference>
<dbReference type="PANTHER" id="PTHR30543:SF21">
    <property type="entry name" value="NAD(P)H-DEPENDENT FMN REDUCTASE LOT6"/>
    <property type="match status" value="1"/>
</dbReference>
<protein>
    <recommendedName>
        <fullName evidence="3">NAD(P)H dehydrogenase (quinone)</fullName>
    </recommendedName>
</protein>
<keyword evidence="2" id="KW-1185">Reference proteome</keyword>
<dbReference type="InterPro" id="IPR050712">
    <property type="entry name" value="NAD(P)H-dep_reductase"/>
</dbReference>
<dbReference type="InterPro" id="IPR029039">
    <property type="entry name" value="Flavoprotein-like_sf"/>
</dbReference>
<dbReference type="EMBL" id="ASPP01023680">
    <property type="protein sequence ID" value="ETO10072.1"/>
    <property type="molecule type" value="Genomic_DNA"/>
</dbReference>
<gene>
    <name evidence="1" type="ORF">RFI_27304</name>
</gene>
<sequence length="112" mass="12714">MWVVLNELFFFKKGNAFAGKTATIVGGGGGLGSGRSQYSLRQTGVFLDLHFLNKPEVMVRFFEGNTVNLENGELLDETWKTRLVTQVEQLRDFTYQWKLGKEAFNQLTTTTK</sequence>
<dbReference type="PANTHER" id="PTHR30543">
    <property type="entry name" value="CHROMATE REDUCTASE"/>
    <property type="match status" value="1"/>
</dbReference>
<dbReference type="Proteomes" id="UP000023152">
    <property type="component" value="Unassembled WGS sequence"/>
</dbReference>
<accession>X6M9B5</accession>
<organism evidence="1 2">
    <name type="scientific">Reticulomyxa filosa</name>
    <dbReference type="NCBI Taxonomy" id="46433"/>
    <lineage>
        <taxon>Eukaryota</taxon>
        <taxon>Sar</taxon>
        <taxon>Rhizaria</taxon>
        <taxon>Retaria</taxon>
        <taxon>Foraminifera</taxon>
        <taxon>Monothalamids</taxon>
        <taxon>Reticulomyxidae</taxon>
        <taxon>Reticulomyxa</taxon>
    </lineage>
</organism>
<proteinExistence type="predicted"/>